<protein>
    <recommendedName>
        <fullName evidence="7">DNA 3'-5' helicase</fullName>
        <ecNumber evidence="7">5.6.2.4</ecNumber>
    </recommendedName>
</protein>
<dbReference type="Gene3D" id="3.40.50.300">
    <property type="entry name" value="P-loop containing nucleotide triphosphate hydrolases"/>
    <property type="match status" value="2"/>
</dbReference>
<comment type="catalytic activity">
    <reaction evidence="8">
        <text>ATP + H2O = ADP + phosphate + H(+)</text>
        <dbReference type="Rhea" id="RHEA:13065"/>
        <dbReference type="ChEBI" id="CHEBI:15377"/>
        <dbReference type="ChEBI" id="CHEBI:15378"/>
        <dbReference type="ChEBI" id="CHEBI:30616"/>
        <dbReference type="ChEBI" id="CHEBI:43474"/>
        <dbReference type="ChEBI" id="CHEBI:456216"/>
        <dbReference type="EC" id="5.6.2.4"/>
    </reaction>
</comment>
<dbReference type="InterPro" id="IPR014017">
    <property type="entry name" value="DNA_helicase_UvrD-like_C"/>
</dbReference>
<dbReference type="Pfam" id="PF13538">
    <property type="entry name" value="UvrD_C_2"/>
    <property type="match status" value="1"/>
</dbReference>
<dbReference type="InterPro" id="IPR000212">
    <property type="entry name" value="DNA_helicase_UvrD/REP"/>
</dbReference>
<keyword evidence="12" id="KW-1185">Reference proteome</keyword>
<evidence type="ECO:0000256" key="8">
    <source>
        <dbReference type="ARBA" id="ARBA00048988"/>
    </source>
</evidence>
<evidence type="ECO:0000313" key="12">
    <source>
        <dbReference type="Proteomes" id="UP001597343"/>
    </source>
</evidence>
<keyword evidence="3 9" id="KW-0347">Helicase</keyword>
<name>A0ABW4ZYR5_9BACL</name>
<dbReference type="InterPro" id="IPR027785">
    <property type="entry name" value="UvrD-like_helicase_C"/>
</dbReference>
<dbReference type="PROSITE" id="PS51198">
    <property type="entry name" value="UVRD_HELICASE_ATP_BIND"/>
    <property type="match status" value="1"/>
</dbReference>
<feature type="domain" description="UvrD-like helicase ATP-binding" evidence="10">
    <location>
        <begin position="212"/>
        <end position="620"/>
    </location>
</feature>
<dbReference type="PANTHER" id="PTHR11070">
    <property type="entry name" value="UVRD / RECB / PCRA DNA HELICASE FAMILY MEMBER"/>
    <property type="match status" value="1"/>
</dbReference>
<dbReference type="SUPFAM" id="SSF52540">
    <property type="entry name" value="P-loop containing nucleoside triphosphate hydrolases"/>
    <property type="match status" value="1"/>
</dbReference>
<dbReference type="RefSeq" id="WP_386046368.1">
    <property type="nucleotide sequence ID" value="NZ_JBHUIO010000005.1"/>
</dbReference>
<dbReference type="InterPro" id="IPR048228">
    <property type="entry name" value="HelD_bacillota"/>
</dbReference>
<gene>
    <name evidence="11" type="primary">helD</name>
    <name evidence="11" type="ORF">ACFSOY_10475</name>
</gene>
<evidence type="ECO:0000256" key="4">
    <source>
        <dbReference type="ARBA" id="ARBA00022840"/>
    </source>
</evidence>
<comment type="catalytic activity">
    <reaction evidence="6">
        <text>Couples ATP hydrolysis with the unwinding of duplex DNA by translocating in the 3'-5' direction.</text>
        <dbReference type="EC" id="5.6.2.4"/>
    </reaction>
</comment>
<proteinExistence type="predicted"/>
<keyword evidence="2 9" id="KW-0378">Hydrolase</keyword>
<keyword evidence="1 9" id="KW-0547">Nucleotide-binding</keyword>
<comment type="caution">
    <text evidence="11">The sequence shown here is derived from an EMBL/GenBank/DDBJ whole genome shotgun (WGS) entry which is preliminary data.</text>
</comment>
<evidence type="ECO:0000256" key="6">
    <source>
        <dbReference type="ARBA" id="ARBA00034617"/>
    </source>
</evidence>
<evidence type="ECO:0000256" key="3">
    <source>
        <dbReference type="ARBA" id="ARBA00022806"/>
    </source>
</evidence>
<evidence type="ECO:0000256" key="9">
    <source>
        <dbReference type="PROSITE-ProRule" id="PRU00560"/>
    </source>
</evidence>
<reference evidence="12" key="1">
    <citation type="journal article" date="2019" name="Int. J. Syst. Evol. Microbiol.">
        <title>The Global Catalogue of Microorganisms (GCM) 10K type strain sequencing project: providing services to taxonomists for standard genome sequencing and annotation.</title>
        <authorList>
            <consortium name="The Broad Institute Genomics Platform"/>
            <consortium name="The Broad Institute Genome Sequencing Center for Infectious Disease"/>
            <person name="Wu L."/>
            <person name="Ma J."/>
        </authorList>
    </citation>
    <scope>NUCLEOTIDE SEQUENCE [LARGE SCALE GENOMIC DNA]</scope>
    <source>
        <strain evidence="12">CGMCC 1.13574</strain>
    </source>
</reference>
<dbReference type="Pfam" id="PF00580">
    <property type="entry name" value="UvrD-helicase"/>
    <property type="match status" value="1"/>
</dbReference>
<evidence type="ECO:0000256" key="1">
    <source>
        <dbReference type="ARBA" id="ARBA00022741"/>
    </source>
</evidence>
<evidence type="ECO:0000256" key="5">
    <source>
        <dbReference type="ARBA" id="ARBA00023235"/>
    </source>
</evidence>
<dbReference type="EMBL" id="JBHUIO010000005">
    <property type="protein sequence ID" value="MFD2170426.1"/>
    <property type="molecule type" value="Genomic_DNA"/>
</dbReference>
<dbReference type="NCBIfam" id="NF041464">
    <property type="entry name" value="HelD_BACSU"/>
    <property type="match status" value="1"/>
</dbReference>
<dbReference type="PANTHER" id="PTHR11070:SF17">
    <property type="entry name" value="DNA HELICASE IV"/>
    <property type="match status" value="1"/>
</dbReference>
<dbReference type="Proteomes" id="UP001597343">
    <property type="component" value="Unassembled WGS sequence"/>
</dbReference>
<evidence type="ECO:0000313" key="11">
    <source>
        <dbReference type="EMBL" id="MFD2170426.1"/>
    </source>
</evidence>
<dbReference type="InterPro" id="IPR014016">
    <property type="entry name" value="UvrD-like_ATP-bd"/>
</dbReference>
<sequence>MSVTDQDWRREQDRVTRVLAEIDKRISVLEQEEGETRAEIVEFRKNFWDDVTVNLDEPDDIIETHATLRQQAEVLSERERRHRQTTGQLKKLRRLQQSPYFGCIDFREQGEREAERIYIGIGSFLDQSETEYLIYDWRAPVSSLYYDYAPGPVEYETPGGTIEGEMVQKRQFVIRDGMIKSLFDTGLTIGDELLQEVLGQQANLQMKSIVATIQQEQNRIIRNTRSRLLVVQGAAGSGKTSAAMQRVAYLLYRFRETLRAEQMVLFSPNRMFNSYVSSVLPELGEENMQQTTFQDYLEYRLGRTFELEEPFAQLEYTLTAGEESGYAARLESIRYKSSPAYVELIERYVQYLGQEGLQFRNLKFRGEIILSKELIYDQFYQLERSLPIPNRLELLVEALLQQLKQRALHELEQPWVEEEVELLDNEEYLEAFRSLQRKKRFTENSFDDFDRERQLLAERVVQKLFKPLRAQIRRLRFLDIPAVYRRLFADPQLVAQLDLNDRLPDCWAEIGEQTVARLERKELALEDATPYLYLQEKIEGFRTNTAVRNVFIDEAQDYSAFQFAFLRKLFPHGKMTVLGDFNQAIYAHSADHQFVFQPLIDLYQEEDVETILLTKSYRSTRQIVEFTRSFIAGGESIEPFNRPGEKPTLTRVEDERELHDKIIEQIRTLQSARYNTIAIICRTASESKHAYEALQSAVDLRLIDLRTTAYEAGVLVIPSYLAKGVEFDAVILYDASAYREESERKLFYTACTRAMHELHLFASGELNPFLLEAGEDTYRVNR</sequence>
<dbReference type="Pfam" id="PF13361">
    <property type="entry name" value="UvrD_C"/>
    <property type="match status" value="1"/>
</dbReference>
<accession>A0ABW4ZYR5</accession>
<evidence type="ECO:0000259" key="10">
    <source>
        <dbReference type="PROSITE" id="PS51198"/>
    </source>
</evidence>
<organism evidence="11 12">
    <name type="scientific">Tumebacillus lipolyticus</name>
    <dbReference type="NCBI Taxonomy" id="1280370"/>
    <lineage>
        <taxon>Bacteria</taxon>
        <taxon>Bacillati</taxon>
        <taxon>Bacillota</taxon>
        <taxon>Bacilli</taxon>
        <taxon>Bacillales</taxon>
        <taxon>Alicyclobacillaceae</taxon>
        <taxon>Tumebacillus</taxon>
    </lineage>
</organism>
<evidence type="ECO:0000256" key="2">
    <source>
        <dbReference type="ARBA" id="ARBA00022801"/>
    </source>
</evidence>
<evidence type="ECO:0000256" key="7">
    <source>
        <dbReference type="ARBA" id="ARBA00034808"/>
    </source>
</evidence>
<feature type="binding site" evidence="9">
    <location>
        <begin position="233"/>
        <end position="240"/>
    </location>
    <ligand>
        <name>ATP</name>
        <dbReference type="ChEBI" id="CHEBI:30616"/>
    </ligand>
</feature>
<dbReference type="EC" id="5.6.2.4" evidence="7"/>
<dbReference type="InterPro" id="IPR027417">
    <property type="entry name" value="P-loop_NTPase"/>
</dbReference>
<keyword evidence="5" id="KW-0413">Isomerase</keyword>
<keyword evidence="4 9" id="KW-0067">ATP-binding</keyword>